<keyword evidence="5" id="KW-0175">Coiled coil</keyword>
<dbReference type="EMBL" id="JAASRM010000001">
    <property type="protein sequence ID" value="NIK89153.1"/>
    <property type="molecule type" value="Genomic_DNA"/>
</dbReference>
<dbReference type="InterPro" id="IPR024478">
    <property type="entry name" value="HlyB_4HB_MCP"/>
</dbReference>
<feature type="compositionally biased region" description="Basic and acidic residues" evidence="6">
    <location>
        <begin position="551"/>
        <end position="566"/>
    </location>
</feature>
<comment type="caution">
    <text evidence="11">The sequence shown here is derived from an EMBL/GenBank/DDBJ whole genome shotgun (WGS) entry which is preliminary data.</text>
</comment>
<evidence type="ECO:0000256" key="1">
    <source>
        <dbReference type="ARBA" id="ARBA00004370"/>
    </source>
</evidence>
<keyword evidence="4" id="KW-0807">Transducer</keyword>
<dbReference type="InterPro" id="IPR004090">
    <property type="entry name" value="Chemotax_Me-accpt_rcpt"/>
</dbReference>
<feature type="chain" id="PRO_5032487066" evidence="8">
    <location>
        <begin position="20"/>
        <end position="566"/>
    </location>
</feature>
<evidence type="ECO:0000259" key="10">
    <source>
        <dbReference type="PROSITE" id="PS50885"/>
    </source>
</evidence>
<keyword evidence="7" id="KW-0812">Transmembrane</keyword>
<dbReference type="InterPro" id="IPR051310">
    <property type="entry name" value="MCP_chemotaxis"/>
</dbReference>
<keyword evidence="7" id="KW-1133">Transmembrane helix</keyword>
<dbReference type="GO" id="GO:0004888">
    <property type="term" value="F:transmembrane signaling receptor activity"/>
    <property type="evidence" value="ECO:0007669"/>
    <property type="project" value="InterPro"/>
</dbReference>
<evidence type="ECO:0000256" key="6">
    <source>
        <dbReference type="SAM" id="MobiDB-lite"/>
    </source>
</evidence>
<keyword evidence="7" id="KW-0472">Membrane</keyword>
<evidence type="ECO:0000256" key="2">
    <source>
        <dbReference type="ARBA" id="ARBA00022500"/>
    </source>
</evidence>
<dbReference type="GO" id="GO:0007165">
    <property type="term" value="P:signal transduction"/>
    <property type="evidence" value="ECO:0007669"/>
    <property type="project" value="UniProtKB-KW"/>
</dbReference>
<proteinExistence type="inferred from homology"/>
<feature type="domain" description="HAMP" evidence="10">
    <location>
        <begin position="204"/>
        <end position="256"/>
    </location>
</feature>
<feature type="coiled-coil region" evidence="5">
    <location>
        <begin position="447"/>
        <end position="485"/>
    </location>
</feature>
<feature type="region of interest" description="Disordered" evidence="6">
    <location>
        <begin position="306"/>
        <end position="325"/>
    </location>
</feature>
<accession>A0A846N0Q8</accession>
<dbReference type="PRINTS" id="PR00260">
    <property type="entry name" value="CHEMTRNSDUCR"/>
</dbReference>
<evidence type="ECO:0000256" key="8">
    <source>
        <dbReference type="SAM" id="SignalP"/>
    </source>
</evidence>
<feature type="compositionally biased region" description="Basic and acidic residues" evidence="6">
    <location>
        <begin position="513"/>
        <end position="526"/>
    </location>
</feature>
<dbReference type="Pfam" id="PF00015">
    <property type="entry name" value="MCPsignal"/>
    <property type="match status" value="1"/>
</dbReference>
<name>A0A846N0Q8_9PROT</name>
<keyword evidence="8" id="KW-0732">Signal</keyword>
<evidence type="ECO:0000313" key="12">
    <source>
        <dbReference type="Proteomes" id="UP000570514"/>
    </source>
</evidence>
<feature type="compositionally biased region" description="Low complexity" evidence="6">
    <location>
        <begin position="283"/>
        <end position="299"/>
    </location>
</feature>
<sequence length="566" mass="60009">MKMKLGAAFAIVLAMSAAGMLVGLQKASNLNEAFNDAVDNNVARIVLSTDIRKDTLRVASDIREMIIRTDQVGMQETARTIETEANHARATAARLHEIASADGKPMVEAFLGSFDTYMRYINQVSQLALANRNEEAHKILVEQARPARLAADADLQKVIDLNNRQLAQAKSDTDTMYAMARTVLLSLLVCSTLVAFAAAGWIIFTISKAVNSALRLATAVASGDLNATAASASNDEITDLINALNKMVAKLKDVIATVTSAAGNVASGSQELSAGAEQLSQGATEQASSTEEASSSVEEMAANIKQNADNASETEKIARQSAEDARASGDAVNNAVNAMQTIAEKILVVQEIARQTDLLALNAAVEAARAGEHGKGFAVVAAEVRKLAERSQSAATEISSLSSDTAKAAQAAGQMLAKLVPDIRRTAELVSEISAASREQNVGADQINMAIQQLDKVTQQNASASEEMSSTSEELAEQAEHLQAAIAYFRVDDFKDSRAPVRSSRHTKNAGRLAERTKSKKSPDGLREVVLASAPHMSRNLQGGGFTLDLSDGHDGLDGEFKRQTG</sequence>
<feature type="region of interest" description="Disordered" evidence="6">
    <location>
        <begin position="498"/>
        <end position="526"/>
    </location>
</feature>
<keyword evidence="2" id="KW-0145">Chemotaxis</keyword>
<dbReference type="PANTHER" id="PTHR43531:SF11">
    <property type="entry name" value="METHYL-ACCEPTING CHEMOTAXIS PROTEIN 3"/>
    <property type="match status" value="1"/>
</dbReference>
<dbReference type="InterPro" id="IPR004089">
    <property type="entry name" value="MCPsignal_dom"/>
</dbReference>
<gene>
    <name evidence="11" type="ORF">FHS83_002471</name>
</gene>
<comment type="similarity">
    <text evidence="3">Belongs to the methyl-accepting chemotaxis (MCP) protein family.</text>
</comment>
<dbReference type="SMART" id="SM00304">
    <property type="entry name" value="HAMP"/>
    <property type="match status" value="1"/>
</dbReference>
<evidence type="ECO:0000256" key="3">
    <source>
        <dbReference type="ARBA" id="ARBA00029447"/>
    </source>
</evidence>
<feature type="compositionally biased region" description="Basic and acidic residues" evidence="6">
    <location>
        <begin position="313"/>
        <end position="325"/>
    </location>
</feature>
<comment type="subcellular location">
    <subcellularLocation>
        <location evidence="1">Membrane</location>
    </subcellularLocation>
</comment>
<evidence type="ECO:0000256" key="7">
    <source>
        <dbReference type="SAM" id="Phobius"/>
    </source>
</evidence>
<dbReference type="PROSITE" id="PS50111">
    <property type="entry name" value="CHEMOTAXIS_TRANSDUC_2"/>
    <property type="match status" value="1"/>
</dbReference>
<keyword evidence="12" id="KW-1185">Reference proteome</keyword>
<dbReference type="PROSITE" id="PS50885">
    <property type="entry name" value="HAMP"/>
    <property type="match status" value="1"/>
</dbReference>
<dbReference type="AlphaFoldDB" id="A0A846N0Q8"/>
<dbReference type="SMART" id="SM00283">
    <property type="entry name" value="MA"/>
    <property type="match status" value="1"/>
</dbReference>
<dbReference type="FunFam" id="1.10.287.950:FF:000001">
    <property type="entry name" value="Methyl-accepting chemotaxis sensory transducer"/>
    <property type="match status" value="1"/>
</dbReference>
<dbReference type="InterPro" id="IPR003660">
    <property type="entry name" value="HAMP_dom"/>
</dbReference>
<dbReference type="Pfam" id="PF12729">
    <property type="entry name" value="4HB_MCP_1"/>
    <property type="match status" value="1"/>
</dbReference>
<dbReference type="Gene3D" id="1.10.287.950">
    <property type="entry name" value="Methyl-accepting chemotaxis protein"/>
    <property type="match status" value="1"/>
</dbReference>
<feature type="domain" description="Methyl-accepting transducer" evidence="9">
    <location>
        <begin position="261"/>
        <end position="476"/>
    </location>
</feature>
<dbReference type="SUPFAM" id="SSF58104">
    <property type="entry name" value="Methyl-accepting chemotaxis protein (MCP) signaling domain"/>
    <property type="match status" value="1"/>
</dbReference>
<feature type="transmembrane region" description="Helical" evidence="7">
    <location>
        <begin position="183"/>
        <end position="206"/>
    </location>
</feature>
<organism evidence="11 12">
    <name type="scientific">Rhizomicrobium palustre</name>
    <dbReference type="NCBI Taxonomy" id="189966"/>
    <lineage>
        <taxon>Bacteria</taxon>
        <taxon>Pseudomonadati</taxon>
        <taxon>Pseudomonadota</taxon>
        <taxon>Alphaproteobacteria</taxon>
        <taxon>Micropepsales</taxon>
        <taxon>Micropepsaceae</taxon>
        <taxon>Rhizomicrobium</taxon>
    </lineage>
</organism>
<evidence type="ECO:0000313" key="11">
    <source>
        <dbReference type="EMBL" id="NIK89153.1"/>
    </source>
</evidence>
<feature type="signal peptide" evidence="8">
    <location>
        <begin position="1"/>
        <end position="19"/>
    </location>
</feature>
<evidence type="ECO:0000259" key="9">
    <source>
        <dbReference type="PROSITE" id="PS50111"/>
    </source>
</evidence>
<dbReference type="GO" id="GO:0005886">
    <property type="term" value="C:plasma membrane"/>
    <property type="evidence" value="ECO:0007669"/>
    <property type="project" value="TreeGrafter"/>
</dbReference>
<dbReference type="Proteomes" id="UP000570514">
    <property type="component" value="Unassembled WGS sequence"/>
</dbReference>
<evidence type="ECO:0000256" key="4">
    <source>
        <dbReference type="PROSITE-ProRule" id="PRU00284"/>
    </source>
</evidence>
<dbReference type="PANTHER" id="PTHR43531">
    <property type="entry name" value="PROTEIN ICFG"/>
    <property type="match status" value="1"/>
</dbReference>
<evidence type="ECO:0000256" key="5">
    <source>
        <dbReference type="SAM" id="Coils"/>
    </source>
</evidence>
<feature type="region of interest" description="Disordered" evidence="6">
    <location>
        <begin position="274"/>
        <end position="299"/>
    </location>
</feature>
<dbReference type="GO" id="GO:0006935">
    <property type="term" value="P:chemotaxis"/>
    <property type="evidence" value="ECO:0007669"/>
    <property type="project" value="UniProtKB-KW"/>
</dbReference>
<dbReference type="Pfam" id="PF00672">
    <property type="entry name" value="HAMP"/>
    <property type="match status" value="1"/>
</dbReference>
<protein>
    <submittedName>
        <fullName evidence="11">Methyl-accepting chemotaxis protein</fullName>
    </submittedName>
</protein>
<feature type="region of interest" description="Disordered" evidence="6">
    <location>
        <begin position="543"/>
        <end position="566"/>
    </location>
</feature>
<reference evidence="11 12" key="1">
    <citation type="submission" date="2020-03" db="EMBL/GenBank/DDBJ databases">
        <title>Genomic Encyclopedia of Type Strains, Phase IV (KMG-IV): sequencing the most valuable type-strain genomes for metagenomic binning, comparative biology and taxonomic classification.</title>
        <authorList>
            <person name="Goeker M."/>
        </authorList>
    </citation>
    <scope>NUCLEOTIDE SEQUENCE [LARGE SCALE GENOMIC DNA]</scope>
    <source>
        <strain evidence="11 12">DSM 19867</strain>
    </source>
</reference>
<dbReference type="CDD" id="cd06225">
    <property type="entry name" value="HAMP"/>
    <property type="match status" value="1"/>
</dbReference>